<dbReference type="PANTHER" id="PTHR34203:SF15">
    <property type="entry name" value="SLL1173 PROTEIN"/>
    <property type="match status" value="1"/>
</dbReference>
<dbReference type="PANTHER" id="PTHR34203">
    <property type="entry name" value="METHYLTRANSFERASE, FKBM FAMILY PROTEIN"/>
    <property type="match status" value="1"/>
</dbReference>
<dbReference type="AlphaFoldDB" id="A0A5S3PKD0"/>
<accession>A0A5S3PKD0</accession>
<dbReference type="Pfam" id="PF05050">
    <property type="entry name" value="Methyltransf_21"/>
    <property type="match status" value="1"/>
</dbReference>
<name>A0A5S3PKD0_9RHOB</name>
<dbReference type="EMBL" id="VANS01000001">
    <property type="protein sequence ID" value="TMM54807.1"/>
    <property type="molecule type" value="Genomic_DNA"/>
</dbReference>
<reference evidence="2 3" key="1">
    <citation type="submission" date="2019-05" db="EMBL/GenBank/DDBJ databases">
        <title>Sulfitobacter sabulilitoris sp. nov., isolated from a marine sand.</title>
        <authorList>
            <person name="Yoon J.-H."/>
        </authorList>
    </citation>
    <scope>NUCLEOTIDE SEQUENCE [LARGE SCALE GENOMIC DNA]</scope>
    <source>
        <strain evidence="2 3">HSMS-29</strain>
    </source>
</reference>
<keyword evidence="3" id="KW-1185">Reference proteome</keyword>
<keyword evidence="2" id="KW-0489">Methyltransferase</keyword>
<evidence type="ECO:0000259" key="1">
    <source>
        <dbReference type="Pfam" id="PF05050"/>
    </source>
</evidence>
<dbReference type="Gene3D" id="3.40.50.150">
    <property type="entry name" value="Vaccinia Virus protein VP39"/>
    <property type="match status" value="1"/>
</dbReference>
<dbReference type="NCBIfam" id="TIGR01444">
    <property type="entry name" value="fkbM_fam"/>
    <property type="match status" value="1"/>
</dbReference>
<evidence type="ECO:0000313" key="2">
    <source>
        <dbReference type="EMBL" id="TMM54807.1"/>
    </source>
</evidence>
<dbReference type="GO" id="GO:0008168">
    <property type="term" value="F:methyltransferase activity"/>
    <property type="evidence" value="ECO:0007669"/>
    <property type="project" value="UniProtKB-KW"/>
</dbReference>
<organism evidence="2 3">
    <name type="scientific">Sulfitobacter sabulilitoris</name>
    <dbReference type="NCBI Taxonomy" id="2562655"/>
    <lineage>
        <taxon>Bacteria</taxon>
        <taxon>Pseudomonadati</taxon>
        <taxon>Pseudomonadota</taxon>
        <taxon>Alphaproteobacteria</taxon>
        <taxon>Rhodobacterales</taxon>
        <taxon>Roseobacteraceae</taxon>
        <taxon>Sulfitobacter</taxon>
    </lineage>
</organism>
<gene>
    <name evidence="2" type="ORF">FDT80_04300</name>
</gene>
<comment type="caution">
    <text evidence="2">The sequence shown here is derived from an EMBL/GenBank/DDBJ whole genome shotgun (WGS) entry which is preliminary data.</text>
</comment>
<dbReference type="Proteomes" id="UP000309550">
    <property type="component" value="Unassembled WGS sequence"/>
</dbReference>
<dbReference type="InterPro" id="IPR006342">
    <property type="entry name" value="FkbM_mtfrase"/>
</dbReference>
<feature type="domain" description="Methyltransferase FkbM" evidence="1">
    <location>
        <begin position="194"/>
        <end position="355"/>
    </location>
</feature>
<proteinExistence type="predicted"/>
<dbReference type="SUPFAM" id="SSF53335">
    <property type="entry name" value="S-adenosyl-L-methionine-dependent methyltransferases"/>
    <property type="match status" value="1"/>
</dbReference>
<dbReference type="InterPro" id="IPR052514">
    <property type="entry name" value="SAM-dependent_MTase"/>
</dbReference>
<protein>
    <submittedName>
        <fullName evidence="2">FkbM family methyltransferase</fullName>
    </submittedName>
</protein>
<sequence>MSSGLASASRMATASSWPGSVSMMILRGVMVNRPFRRTRLHGLQGWGINRLAGFANGINGRACGAPAGIGAEPTAGTHGIICPDPDHAPCAGWRATMTGWHIMTLQTDIEADTGSALDAKVREIWSRFQKPWVRKILRDTLPPTRITSMGCEFIVHPRDNFTEFKIWETGLPPEHAATLHIAGVLAGQDAVIVDVGANAGAFFLPIMQRAGKKARAIAFEPNPVMRDRLAVNVKLNKLTGVRVFDCAVGAEEASTRLHFPRNGNLGQGRVDLEYTDGNADTAIDVAVRPLADCLKQARIKTVDFLKVDVEGLEDRVICPLLEGDEALWPRMIYFEVAHDGTWSMPLLEMLEERGYTAVGSFDNNSLFERS</sequence>
<dbReference type="GO" id="GO:0032259">
    <property type="term" value="P:methylation"/>
    <property type="evidence" value="ECO:0007669"/>
    <property type="project" value="UniProtKB-KW"/>
</dbReference>
<dbReference type="OrthoDB" id="7542440at2"/>
<dbReference type="InterPro" id="IPR029063">
    <property type="entry name" value="SAM-dependent_MTases_sf"/>
</dbReference>
<evidence type="ECO:0000313" key="3">
    <source>
        <dbReference type="Proteomes" id="UP000309550"/>
    </source>
</evidence>
<keyword evidence="2" id="KW-0808">Transferase</keyword>